<organism evidence="1 2">
    <name type="scientific">Aeromonas schubertii</name>
    <dbReference type="NCBI Taxonomy" id="652"/>
    <lineage>
        <taxon>Bacteria</taxon>
        <taxon>Pseudomonadati</taxon>
        <taxon>Pseudomonadota</taxon>
        <taxon>Gammaproteobacteria</taxon>
        <taxon>Aeromonadales</taxon>
        <taxon>Aeromonadaceae</taxon>
        <taxon>Aeromonas</taxon>
    </lineage>
</organism>
<protein>
    <recommendedName>
        <fullName evidence="3">DUF469 domain-containing protein</fullName>
    </recommendedName>
</protein>
<dbReference type="AlphaFoldDB" id="A0A0S2SK70"/>
<dbReference type="NCBIfam" id="NF008685">
    <property type="entry name" value="PRK11702.1"/>
    <property type="match status" value="1"/>
</dbReference>
<dbReference type="OrthoDB" id="9114861at2"/>
<name>A0A0S2SK70_9GAMM</name>
<evidence type="ECO:0000313" key="2">
    <source>
        <dbReference type="Proteomes" id="UP000058114"/>
    </source>
</evidence>
<dbReference type="PANTHER" id="PTHR38778:SF1">
    <property type="entry name" value="CYTOPLASMIC PROTEIN"/>
    <property type="match status" value="1"/>
</dbReference>
<dbReference type="KEGG" id="asr:WL1483_2689"/>
<dbReference type="EMBL" id="CP013067">
    <property type="protein sequence ID" value="ALP42108.1"/>
    <property type="molecule type" value="Genomic_DNA"/>
</dbReference>
<reference evidence="1 2" key="2">
    <citation type="journal article" date="2016" name="Genome Announc.">
        <title>Complete Genome Sequence of the Highly Virulent Aeromonas schubertii Strain WL1483, Isolated from Diseased Snakehead Fish (Channa argus) in China.</title>
        <authorList>
            <person name="Liu L."/>
            <person name="Li N."/>
            <person name="Zhang D."/>
            <person name="Fu X."/>
            <person name="Shi C."/>
            <person name="Lin Q."/>
            <person name="Hao G."/>
        </authorList>
    </citation>
    <scope>NUCLEOTIDE SEQUENCE [LARGE SCALE GENOMIC DNA]</scope>
    <source>
        <strain evidence="1 2">WL1483</strain>
    </source>
</reference>
<evidence type="ECO:0008006" key="3">
    <source>
        <dbReference type="Google" id="ProtNLM"/>
    </source>
</evidence>
<reference evidence="2" key="1">
    <citation type="submission" date="2015-10" db="EMBL/GenBank/DDBJ databases">
        <title>Complete Genome Sequence of Aeromonas schubertii strain WL1483.</title>
        <authorList>
            <person name="Liu L."/>
        </authorList>
    </citation>
    <scope>NUCLEOTIDE SEQUENCE [LARGE SCALE GENOMIC DNA]</scope>
    <source>
        <strain evidence="2">WL1483</strain>
    </source>
</reference>
<dbReference type="STRING" id="652.WL1483_2689"/>
<dbReference type="Proteomes" id="UP000058114">
    <property type="component" value="Chromosome"/>
</dbReference>
<gene>
    <name evidence="1" type="ORF">WL1483_2689</name>
</gene>
<dbReference type="InterPro" id="IPR007416">
    <property type="entry name" value="YggL_50S_bp"/>
</dbReference>
<dbReference type="Pfam" id="PF04320">
    <property type="entry name" value="YggL_50S_bp"/>
    <property type="match status" value="1"/>
</dbReference>
<dbReference type="GO" id="GO:0005829">
    <property type="term" value="C:cytosol"/>
    <property type="evidence" value="ECO:0007669"/>
    <property type="project" value="TreeGrafter"/>
</dbReference>
<proteinExistence type="predicted"/>
<dbReference type="RefSeq" id="WP_050667170.1">
    <property type="nucleotide sequence ID" value="NZ_CDDB01000069.1"/>
</dbReference>
<accession>A0A0S2SK70</accession>
<sequence>MANRSRRLRKKLRVDEFQELGFDLNWAFPVGTSEAQIDALVDAFIDEVIEPRKLAFAGSGHLSWEGMICTQAIGKCTDEDRQLVEGWLKGKGMEQVAASSLFDLWYGEPA</sequence>
<evidence type="ECO:0000313" key="1">
    <source>
        <dbReference type="EMBL" id="ALP42108.1"/>
    </source>
</evidence>
<dbReference type="PATRIC" id="fig|652.5.peg.3941"/>
<dbReference type="PANTHER" id="PTHR38778">
    <property type="entry name" value="CYTOPLASMIC PROTEIN-RELATED"/>
    <property type="match status" value="1"/>
</dbReference>